<evidence type="ECO:0000313" key="4">
    <source>
        <dbReference type="Proteomes" id="UP000823618"/>
    </source>
</evidence>
<feature type="non-terminal residue" evidence="3">
    <location>
        <position position="1"/>
    </location>
</feature>
<evidence type="ECO:0000256" key="1">
    <source>
        <dbReference type="ARBA" id="ARBA00006611"/>
    </source>
</evidence>
<dbReference type="Gene3D" id="3.40.50.300">
    <property type="entry name" value="P-loop containing nucleotide triphosphate hydrolases"/>
    <property type="match status" value="1"/>
</dbReference>
<dbReference type="AlphaFoldDB" id="A0A9D9I0S7"/>
<dbReference type="EMBL" id="JADIML010000227">
    <property type="protein sequence ID" value="MBO8463919.1"/>
    <property type="molecule type" value="Genomic_DNA"/>
</dbReference>
<dbReference type="InterPro" id="IPR027417">
    <property type="entry name" value="P-loop_NTPase"/>
</dbReference>
<dbReference type="InterPro" id="IPR001482">
    <property type="entry name" value="T2SS/T4SS_dom"/>
</dbReference>
<reference evidence="3" key="2">
    <citation type="journal article" date="2021" name="PeerJ">
        <title>Extensive microbial diversity within the chicken gut microbiome revealed by metagenomics and culture.</title>
        <authorList>
            <person name="Gilroy R."/>
            <person name="Ravi A."/>
            <person name="Getino M."/>
            <person name="Pursley I."/>
            <person name="Horton D.L."/>
            <person name="Alikhan N.F."/>
            <person name="Baker D."/>
            <person name="Gharbi K."/>
            <person name="Hall N."/>
            <person name="Watson M."/>
            <person name="Adriaenssens E.M."/>
            <person name="Foster-Nyarko E."/>
            <person name="Jarju S."/>
            <person name="Secka A."/>
            <person name="Antonio M."/>
            <person name="Oren A."/>
            <person name="Chaudhuri R.R."/>
            <person name="La Ragione R."/>
            <person name="Hildebrand F."/>
            <person name="Pallen M.J."/>
        </authorList>
    </citation>
    <scope>NUCLEOTIDE SEQUENCE</scope>
    <source>
        <strain evidence="3">E3-2379</strain>
    </source>
</reference>
<name>A0A9D9I0S7_9FIRM</name>
<sequence length="65" mass="7538">RTAIFEIMQVNETIRRLIIENASTEDMIRTAREHGMKTLRENGIHAVLEGITSIEEILRASYEHE</sequence>
<proteinExistence type="inferred from homology"/>
<reference evidence="3" key="1">
    <citation type="submission" date="2020-10" db="EMBL/GenBank/DDBJ databases">
        <authorList>
            <person name="Gilroy R."/>
        </authorList>
    </citation>
    <scope>NUCLEOTIDE SEQUENCE</scope>
    <source>
        <strain evidence="3">E3-2379</strain>
    </source>
</reference>
<dbReference type="SUPFAM" id="SSF52540">
    <property type="entry name" value="P-loop containing nucleoside triphosphate hydrolases"/>
    <property type="match status" value="1"/>
</dbReference>
<accession>A0A9D9I0S7</accession>
<organism evidence="3 4">
    <name type="scientific">Candidatus Scybalomonas excrementavium</name>
    <dbReference type="NCBI Taxonomy" id="2840943"/>
    <lineage>
        <taxon>Bacteria</taxon>
        <taxon>Bacillati</taxon>
        <taxon>Bacillota</taxon>
        <taxon>Clostridia</taxon>
        <taxon>Lachnospirales</taxon>
        <taxon>Lachnospiraceae</taxon>
        <taxon>Lachnospiraceae incertae sedis</taxon>
        <taxon>Candidatus Scybalomonas</taxon>
    </lineage>
</organism>
<evidence type="ECO:0000313" key="3">
    <source>
        <dbReference type="EMBL" id="MBO8463919.1"/>
    </source>
</evidence>
<evidence type="ECO:0000259" key="2">
    <source>
        <dbReference type="Pfam" id="PF00437"/>
    </source>
</evidence>
<feature type="domain" description="Bacterial type II secretion system protein E" evidence="2">
    <location>
        <begin position="1"/>
        <end position="59"/>
    </location>
</feature>
<dbReference type="Pfam" id="PF00437">
    <property type="entry name" value="T2SSE"/>
    <property type="match status" value="1"/>
</dbReference>
<gene>
    <name evidence="3" type="ORF">IAC13_08315</name>
</gene>
<comment type="caution">
    <text evidence="3">The sequence shown here is derived from an EMBL/GenBank/DDBJ whole genome shotgun (WGS) entry which is preliminary data.</text>
</comment>
<dbReference type="Proteomes" id="UP000823618">
    <property type="component" value="Unassembled WGS sequence"/>
</dbReference>
<comment type="similarity">
    <text evidence="1">Belongs to the GSP E family.</text>
</comment>
<protein>
    <submittedName>
        <fullName evidence="3">Type II secretion system protein GspE</fullName>
    </submittedName>
</protein>